<dbReference type="Pfam" id="PF11999">
    <property type="entry name" value="Ice_binding"/>
    <property type="match status" value="1"/>
</dbReference>
<protein>
    <submittedName>
        <fullName evidence="3">DUF3494 domain-containing protein</fullName>
    </submittedName>
</protein>
<dbReference type="OrthoDB" id="2082707at2"/>
<evidence type="ECO:0000256" key="1">
    <source>
        <dbReference type="ARBA" id="ARBA00005445"/>
    </source>
</evidence>
<comment type="similarity">
    <text evidence="1">Belongs to the ice-binding protein family.</text>
</comment>
<dbReference type="Proteomes" id="UP000298173">
    <property type="component" value="Unassembled WGS sequence"/>
</dbReference>
<dbReference type="AlphaFoldDB" id="A0A4R8UY51"/>
<proteinExistence type="inferred from homology"/>
<organism evidence="3 4">
    <name type="scientific">Cryobacterium glaciale</name>
    <dbReference type="NCBI Taxonomy" id="1259145"/>
    <lineage>
        <taxon>Bacteria</taxon>
        <taxon>Bacillati</taxon>
        <taxon>Actinomycetota</taxon>
        <taxon>Actinomycetes</taxon>
        <taxon>Micrococcales</taxon>
        <taxon>Microbacteriaceae</taxon>
        <taxon>Cryobacterium</taxon>
    </lineage>
</organism>
<evidence type="ECO:0000256" key="2">
    <source>
        <dbReference type="ARBA" id="ARBA00022729"/>
    </source>
</evidence>
<dbReference type="InterPro" id="IPR021884">
    <property type="entry name" value="Ice-bd_prot"/>
</dbReference>
<accession>A0A4R8UY51</accession>
<keyword evidence="4" id="KW-1185">Reference proteome</keyword>
<evidence type="ECO:0000313" key="4">
    <source>
        <dbReference type="Proteomes" id="UP000298173"/>
    </source>
</evidence>
<dbReference type="EMBL" id="SOEY01000019">
    <property type="protein sequence ID" value="TFB72736.1"/>
    <property type="molecule type" value="Genomic_DNA"/>
</dbReference>
<gene>
    <name evidence="3" type="ORF">E3O06_10545</name>
</gene>
<dbReference type="RefSeq" id="WP_134503328.1">
    <property type="nucleotide sequence ID" value="NZ_SOEY01000019.1"/>
</dbReference>
<reference evidence="3 4" key="1">
    <citation type="submission" date="2019-03" db="EMBL/GenBank/DDBJ databases">
        <title>Genomics of glacier-inhabiting Cryobacterium strains.</title>
        <authorList>
            <person name="Liu Q."/>
            <person name="Xin Y.-H."/>
        </authorList>
    </citation>
    <scope>NUCLEOTIDE SEQUENCE [LARGE SCALE GENOMIC DNA]</scope>
    <source>
        <strain evidence="3 4">HLT2-23</strain>
    </source>
</reference>
<comment type="caution">
    <text evidence="3">The sequence shown here is derived from an EMBL/GenBank/DDBJ whole genome shotgun (WGS) entry which is preliminary data.</text>
</comment>
<name>A0A4R8UY51_9MICO</name>
<sequence length="258" mass="26123">MSTFTQLSPSRKRLIGILLAVGIVGVGSIGIGGAVASEPIPRATVDLGEAGTFAVLSNAGITNVYASSVSGNVGASPITGAAIHLTCPEVTNGTIYSVDAAGPSCTVTDATYLTEAVSDLELAYTDAAGRTTPDYINLGAGEIGGLTLTQGLYTWGTDVTISTDVTLTGGINDVFIFQISNDLNQASAKRVVLAGDVQAKNVFWQVAGSVAIGTTAHFEGTILSHTMIAMKTGATINGRLLAQTAVTLQSNTVTAPVG</sequence>
<evidence type="ECO:0000313" key="3">
    <source>
        <dbReference type="EMBL" id="TFB72736.1"/>
    </source>
</evidence>
<keyword evidence="2" id="KW-0732">Signal</keyword>